<accession>A0AAV0GXS8</accession>
<protein>
    <submittedName>
        <fullName evidence="1">Uncharacterized protein</fullName>
    </submittedName>
</protein>
<evidence type="ECO:0000313" key="1">
    <source>
        <dbReference type="EMBL" id="CAI0377830.1"/>
    </source>
</evidence>
<dbReference type="EMBL" id="CAMGYJ010000002">
    <property type="protein sequence ID" value="CAI0377830.1"/>
    <property type="molecule type" value="Genomic_DNA"/>
</dbReference>
<gene>
    <name evidence="1" type="ORF">LITE_LOCUS1624</name>
</gene>
<dbReference type="Proteomes" id="UP001154282">
    <property type="component" value="Unassembled WGS sequence"/>
</dbReference>
<feature type="non-terminal residue" evidence="1">
    <location>
        <position position="1"/>
    </location>
</feature>
<evidence type="ECO:0000313" key="2">
    <source>
        <dbReference type="Proteomes" id="UP001154282"/>
    </source>
</evidence>
<sequence length="42" mass="4828">EGNISVGLVSLVTRWDIKHTQPSWRHQGPLFGKLGGFYRQFD</sequence>
<proteinExistence type="predicted"/>
<reference evidence="1" key="1">
    <citation type="submission" date="2022-08" db="EMBL/GenBank/DDBJ databases">
        <authorList>
            <person name="Gutierrez-Valencia J."/>
        </authorList>
    </citation>
    <scope>NUCLEOTIDE SEQUENCE</scope>
</reference>
<organism evidence="1 2">
    <name type="scientific">Linum tenue</name>
    <dbReference type="NCBI Taxonomy" id="586396"/>
    <lineage>
        <taxon>Eukaryota</taxon>
        <taxon>Viridiplantae</taxon>
        <taxon>Streptophyta</taxon>
        <taxon>Embryophyta</taxon>
        <taxon>Tracheophyta</taxon>
        <taxon>Spermatophyta</taxon>
        <taxon>Magnoliopsida</taxon>
        <taxon>eudicotyledons</taxon>
        <taxon>Gunneridae</taxon>
        <taxon>Pentapetalae</taxon>
        <taxon>rosids</taxon>
        <taxon>fabids</taxon>
        <taxon>Malpighiales</taxon>
        <taxon>Linaceae</taxon>
        <taxon>Linum</taxon>
    </lineage>
</organism>
<name>A0AAV0GXS8_9ROSI</name>
<comment type="caution">
    <text evidence="1">The sequence shown here is derived from an EMBL/GenBank/DDBJ whole genome shotgun (WGS) entry which is preliminary data.</text>
</comment>
<keyword evidence="2" id="KW-1185">Reference proteome</keyword>
<dbReference type="AlphaFoldDB" id="A0AAV0GXS8"/>